<dbReference type="PANTHER" id="PTHR20941">
    <property type="entry name" value="FOLATE SYNTHESIS PROTEINS"/>
    <property type="match status" value="1"/>
</dbReference>
<evidence type="ECO:0000256" key="6">
    <source>
        <dbReference type="ARBA" id="ARBA00022679"/>
    </source>
</evidence>
<protein>
    <recommendedName>
        <fullName evidence="4">dihydropteroate synthase</fullName>
        <ecNumber evidence="4">2.5.1.15</ecNumber>
    </recommendedName>
</protein>
<keyword evidence="11" id="KW-0289">Folate biosynthesis</keyword>
<dbReference type="InterPro" id="IPR004101">
    <property type="entry name" value="Mur_ligase_C"/>
</dbReference>
<sequence>MQYHESADYLQSLQRRRPKLGTDTTARMLSHLGDPDDSFDSVQIAGSNGKGSTARMTESVLRAAGLDVGLFTSPGLNGFREQITVNGGRVPKERVTEFVEQIAPCIDQLAAEDDKPTHFEVLTALALYHFDVENVDVAVLEVGIGGRYDATSAVDPVASAVTSISLEHTDLLGDTIEEIARDKAQVAPRDAPLVTGTTGAALDAVQETTDTITVGGDDADVTAIENGMRSAIENRISLTGPDWALESNLKLLGQHQAENAGVAAALAQQLTDVDTETISEGLRAVTLPGRFEIRSTDPMVVLDGSHNPGAMETLTALIERYEYDDLHVVFAAMKDKEYQRMIATLPAVETAFTARPEGDRAASTESLAGAFTGQAAQIQQVESVPEATERAIAAAGPDDFVLVAGSLYAAAEARDRWSRLVVPKENLTRAPTGEIAGAESNPEIRQQVLSVTLRRDQAGVVKQEFEDCGGTCTCSTVGMPEKLVDTTLSGTQRQLRQLIERLSSAGLGLGRLATQLEGRLSERSFPPPFDTESAAVMGILNVTPDSFYDGGEYNRRDLAVNHAKQMIESGADIVDIGGESTRPGADPVSIETEIDRVVPVIEAVSSLDTTVSVDTRKAAVANAALEAGADIVNDVSGLSDPEMRFVVADHDASVILMHSLSAPVDPDRTVTYDDVVDDVLRDLTEQILLAEQAGIDREQVIVDPGCGFGKNAAESFELVDRLHEFHALGCPVLVGHSRKSMFADMSGAGADRLPPTLATTALAAERGADAIRVHDVSENNAVLRTVSATAVRTSNLRQQ</sequence>
<keyword evidence="6 13" id="KW-0808">Transferase</keyword>
<name>A0ABU2F5M5_HALAR</name>
<dbReference type="InterPro" id="IPR000489">
    <property type="entry name" value="Pterin-binding_dom"/>
</dbReference>
<dbReference type="InterPro" id="IPR001645">
    <property type="entry name" value="Folylpolyglutamate_synth"/>
</dbReference>
<evidence type="ECO:0000256" key="2">
    <source>
        <dbReference type="ARBA" id="ARBA00001946"/>
    </source>
</evidence>
<dbReference type="Pfam" id="PF02875">
    <property type="entry name" value="Mur_ligase_C"/>
    <property type="match status" value="1"/>
</dbReference>
<dbReference type="EC" id="2.5.1.15" evidence="4"/>
<evidence type="ECO:0000313" key="14">
    <source>
        <dbReference type="Proteomes" id="UP001248536"/>
    </source>
</evidence>
<evidence type="ECO:0000256" key="7">
    <source>
        <dbReference type="ARBA" id="ARBA00022723"/>
    </source>
</evidence>
<evidence type="ECO:0000256" key="9">
    <source>
        <dbReference type="ARBA" id="ARBA00022840"/>
    </source>
</evidence>
<dbReference type="PROSITE" id="PS00792">
    <property type="entry name" value="DHPS_1"/>
    <property type="match status" value="1"/>
</dbReference>
<dbReference type="NCBIfam" id="TIGR01496">
    <property type="entry name" value="DHPS"/>
    <property type="match status" value="1"/>
</dbReference>
<evidence type="ECO:0000259" key="12">
    <source>
        <dbReference type="PROSITE" id="PS50972"/>
    </source>
</evidence>
<evidence type="ECO:0000313" key="13">
    <source>
        <dbReference type="EMBL" id="MDS0255518.1"/>
    </source>
</evidence>
<proteinExistence type="predicted"/>
<dbReference type="Pfam" id="PF08245">
    <property type="entry name" value="Mur_ligase_M"/>
    <property type="match status" value="1"/>
</dbReference>
<dbReference type="CDD" id="cd00739">
    <property type="entry name" value="DHPS"/>
    <property type="match status" value="1"/>
</dbReference>
<dbReference type="InterPro" id="IPR013221">
    <property type="entry name" value="Mur_ligase_cen"/>
</dbReference>
<dbReference type="InterPro" id="IPR036615">
    <property type="entry name" value="Mur_ligase_C_dom_sf"/>
</dbReference>
<keyword evidence="14" id="KW-1185">Reference proteome</keyword>
<dbReference type="SUPFAM" id="SSF53623">
    <property type="entry name" value="MurD-like peptide ligases, catalytic domain"/>
    <property type="match status" value="1"/>
</dbReference>
<evidence type="ECO:0000256" key="11">
    <source>
        <dbReference type="ARBA" id="ARBA00022909"/>
    </source>
</evidence>
<evidence type="ECO:0000256" key="5">
    <source>
        <dbReference type="ARBA" id="ARBA00022598"/>
    </source>
</evidence>
<evidence type="ECO:0000256" key="1">
    <source>
        <dbReference type="ARBA" id="ARBA00000012"/>
    </source>
</evidence>
<comment type="caution">
    <text evidence="13">The sequence shown here is derived from an EMBL/GenBank/DDBJ whole genome shotgun (WGS) entry which is preliminary data.</text>
</comment>
<dbReference type="SUPFAM" id="SSF53244">
    <property type="entry name" value="MurD-like peptide ligases, peptide-binding domain"/>
    <property type="match status" value="1"/>
</dbReference>
<keyword evidence="7" id="KW-0479">Metal-binding</keyword>
<dbReference type="Gene3D" id="3.20.20.20">
    <property type="entry name" value="Dihydropteroate synthase-like"/>
    <property type="match status" value="1"/>
</dbReference>
<dbReference type="Proteomes" id="UP001248536">
    <property type="component" value="Unassembled WGS sequence"/>
</dbReference>
<dbReference type="Gene3D" id="3.90.190.20">
    <property type="entry name" value="Mur ligase, C-terminal domain"/>
    <property type="match status" value="1"/>
</dbReference>
<dbReference type="InterPro" id="IPR036565">
    <property type="entry name" value="Mur-like_cat_sf"/>
</dbReference>
<reference evidence="13 14" key="1">
    <citation type="submission" date="2022-06" db="EMBL/GenBank/DDBJ databases">
        <title>Haloarcula sp. a new haloarchaeum isolate from saline soil.</title>
        <authorList>
            <person name="Strakova D."/>
            <person name="Galisteo C."/>
            <person name="Sanchez-Porro C."/>
            <person name="Ventosa A."/>
        </authorList>
    </citation>
    <scope>NUCLEOTIDE SEQUENCE [LARGE SCALE GENOMIC DNA]</scope>
    <source>
        <strain evidence="13 14">JCM 15760</strain>
    </source>
</reference>
<organism evidence="13 14">
    <name type="scientific">Haloarcula argentinensis</name>
    <dbReference type="NCBI Taxonomy" id="43776"/>
    <lineage>
        <taxon>Archaea</taxon>
        <taxon>Methanobacteriati</taxon>
        <taxon>Methanobacteriota</taxon>
        <taxon>Stenosarchaea group</taxon>
        <taxon>Halobacteria</taxon>
        <taxon>Halobacteriales</taxon>
        <taxon>Haloarculaceae</taxon>
        <taxon>Haloarcula</taxon>
    </lineage>
</organism>
<keyword evidence="8" id="KW-0547">Nucleotide-binding</keyword>
<comment type="pathway">
    <text evidence="3">Cofactor biosynthesis; tetrahydrofolate biosynthesis; 7,8-dihydrofolate from 2-amino-4-hydroxy-6-hydroxymethyl-7,8-dihydropteridine diphosphate and 4-aminobenzoate: step 1/2.</text>
</comment>
<evidence type="ECO:0000256" key="10">
    <source>
        <dbReference type="ARBA" id="ARBA00022842"/>
    </source>
</evidence>
<gene>
    <name evidence="13" type="primary">folP</name>
    <name evidence="13" type="ORF">NC662_17525</name>
</gene>
<dbReference type="PROSITE" id="PS00793">
    <property type="entry name" value="DHPS_2"/>
    <property type="match status" value="1"/>
</dbReference>
<dbReference type="InterPro" id="IPR006390">
    <property type="entry name" value="DHP_synth_dom"/>
</dbReference>
<comment type="catalytic activity">
    <reaction evidence="1">
        <text>(7,8-dihydropterin-6-yl)methyl diphosphate + 4-aminobenzoate = 7,8-dihydropteroate + diphosphate</text>
        <dbReference type="Rhea" id="RHEA:19949"/>
        <dbReference type="ChEBI" id="CHEBI:17836"/>
        <dbReference type="ChEBI" id="CHEBI:17839"/>
        <dbReference type="ChEBI" id="CHEBI:33019"/>
        <dbReference type="ChEBI" id="CHEBI:72950"/>
        <dbReference type="EC" id="2.5.1.15"/>
    </reaction>
</comment>
<keyword evidence="10" id="KW-0460">Magnesium</keyword>
<dbReference type="RefSeq" id="WP_005533029.1">
    <property type="nucleotide sequence ID" value="NZ_BAABDY010000002.1"/>
</dbReference>
<comment type="cofactor">
    <cofactor evidence="2">
        <name>Mg(2+)</name>
        <dbReference type="ChEBI" id="CHEBI:18420"/>
    </cofactor>
</comment>
<keyword evidence="5" id="KW-0436">Ligase</keyword>
<dbReference type="InterPro" id="IPR011005">
    <property type="entry name" value="Dihydropteroate_synth-like_sf"/>
</dbReference>
<evidence type="ECO:0000256" key="4">
    <source>
        <dbReference type="ARBA" id="ARBA00012458"/>
    </source>
</evidence>
<dbReference type="Gene3D" id="3.40.1190.10">
    <property type="entry name" value="Mur-like, catalytic domain"/>
    <property type="match status" value="1"/>
</dbReference>
<accession>A0ABU2F5M5</accession>
<dbReference type="GO" id="GO:0004156">
    <property type="term" value="F:dihydropteroate synthase activity"/>
    <property type="evidence" value="ECO:0007669"/>
    <property type="project" value="UniProtKB-EC"/>
</dbReference>
<evidence type="ECO:0000256" key="3">
    <source>
        <dbReference type="ARBA" id="ARBA00004763"/>
    </source>
</evidence>
<keyword evidence="9" id="KW-0067">ATP-binding</keyword>
<dbReference type="NCBIfam" id="TIGR01499">
    <property type="entry name" value="folC"/>
    <property type="match status" value="1"/>
</dbReference>
<dbReference type="PROSITE" id="PS50972">
    <property type="entry name" value="PTERIN_BINDING"/>
    <property type="match status" value="1"/>
</dbReference>
<dbReference type="SUPFAM" id="SSF51717">
    <property type="entry name" value="Dihydropteroate synthetase-like"/>
    <property type="match status" value="1"/>
</dbReference>
<evidence type="ECO:0000256" key="8">
    <source>
        <dbReference type="ARBA" id="ARBA00022741"/>
    </source>
</evidence>
<dbReference type="Pfam" id="PF00809">
    <property type="entry name" value="Pterin_bind"/>
    <property type="match status" value="1"/>
</dbReference>
<dbReference type="EMBL" id="JAMQCP010000003">
    <property type="protein sequence ID" value="MDS0255518.1"/>
    <property type="molecule type" value="Genomic_DNA"/>
</dbReference>
<dbReference type="InterPro" id="IPR045031">
    <property type="entry name" value="DHP_synth-like"/>
</dbReference>
<feature type="domain" description="Pterin-binding" evidence="12">
    <location>
        <begin position="534"/>
        <end position="784"/>
    </location>
</feature>
<dbReference type="PANTHER" id="PTHR20941:SF1">
    <property type="entry name" value="FOLIC ACID SYNTHESIS PROTEIN FOL1"/>
    <property type="match status" value="1"/>
</dbReference>